<evidence type="ECO:0000256" key="5">
    <source>
        <dbReference type="ARBA" id="ARBA00022989"/>
    </source>
</evidence>
<dbReference type="InterPro" id="IPR011066">
    <property type="entry name" value="MscS_channel_C_sf"/>
</dbReference>
<dbReference type="Gene3D" id="3.30.70.100">
    <property type="match status" value="1"/>
</dbReference>
<dbReference type="SUPFAM" id="SSF82861">
    <property type="entry name" value="Mechanosensitive channel protein MscS (YggB), transmembrane region"/>
    <property type="match status" value="1"/>
</dbReference>
<dbReference type="Gene3D" id="2.30.30.60">
    <property type="match status" value="1"/>
</dbReference>
<keyword evidence="4 7" id="KW-0812">Transmembrane</keyword>
<dbReference type="Pfam" id="PF21082">
    <property type="entry name" value="MS_channel_3rd"/>
    <property type="match status" value="1"/>
</dbReference>
<comment type="subcellular location">
    <subcellularLocation>
        <location evidence="1">Cell membrane</location>
        <topology evidence="1">Multi-pass membrane protein</topology>
    </subcellularLocation>
</comment>
<dbReference type="InterPro" id="IPR006685">
    <property type="entry name" value="MscS_channel_2nd"/>
</dbReference>
<keyword evidence="3" id="KW-1003">Cell membrane</keyword>
<dbReference type="InterPro" id="IPR045275">
    <property type="entry name" value="MscS_archaea/bacteria_type"/>
</dbReference>
<proteinExistence type="inferred from homology"/>
<dbReference type="AlphaFoldDB" id="A0AA37SKW3"/>
<keyword evidence="5 7" id="KW-1133">Transmembrane helix</keyword>
<accession>A0AA37SKW3</accession>
<evidence type="ECO:0000313" key="10">
    <source>
        <dbReference type="EMBL" id="GLR15722.1"/>
    </source>
</evidence>
<dbReference type="Gene3D" id="1.10.287.1260">
    <property type="match status" value="1"/>
</dbReference>
<dbReference type="Proteomes" id="UP001156666">
    <property type="component" value="Unassembled WGS sequence"/>
</dbReference>
<evidence type="ECO:0000256" key="6">
    <source>
        <dbReference type="ARBA" id="ARBA00023136"/>
    </source>
</evidence>
<reference evidence="10" key="1">
    <citation type="journal article" date="2014" name="Int. J. Syst. Evol. Microbiol.">
        <title>Complete genome sequence of Corynebacterium casei LMG S-19264T (=DSM 44701T), isolated from a smear-ripened cheese.</title>
        <authorList>
            <consortium name="US DOE Joint Genome Institute (JGI-PGF)"/>
            <person name="Walter F."/>
            <person name="Albersmeier A."/>
            <person name="Kalinowski J."/>
            <person name="Ruckert C."/>
        </authorList>
    </citation>
    <scope>NUCLEOTIDE SEQUENCE</scope>
    <source>
        <strain evidence="10">NBRC 108769</strain>
    </source>
</reference>
<evidence type="ECO:0008006" key="12">
    <source>
        <dbReference type="Google" id="ProtNLM"/>
    </source>
</evidence>
<sequence length="293" mass="33089">MDIIKDLQSQFLTYYDKLIVILPKLLIAIAVSVLFAIIVKFFRKKIMRFARSKAEDDLLVNFFDNIFRIFNITLVILIFLYIIGLSAVAGSALGAVGISTFIIGFAFKDIGENFLAGIIMAFKRPFRIGDYVKTLEVEGSIIEMNMRDTQIKTSDGKDVYVPNAQILKNPLYNYTIDGFLRGSFMIGVDYNSDIEKAREIILREISDIPGILKEEKPPRTHVKNLNTSTVDIEVHYWINTFDSNYSGLELKSIAQSRIVTALTHAEIGLPADIVELKNYDDGISLKPNKISEN</sequence>
<evidence type="ECO:0000256" key="3">
    <source>
        <dbReference type="ARBA" id="ARBA00022475"/>
    </source>
</evidence>
<dbReference type="GO" id="GO:0005886">
    <property type="term" value="C:plasma membrane"/>
    <property type="evidence" value="ECO:0007669"/>
    <property type="project" value="UniProtKB-SubCell"/>
</dbReference>
<dbReference type="InterPro" id="IPR049278">
    <property type="entry name" value="MS_channel_C"/>
</dbReference>
<evidence type="ECO:0000259" key="8">
    <source>
        <dbReference type="Pfam" id="PF00924"/>
    </source>
</evidence>
<dbReference type="SUPFAM" id="SSF82689">
    <property type="entry name" value="Mechanosensitive channel protein MscS (YggB), C-terminal domain"/>
    <property type="match status" value="1"/>
</dbReference>
<organism evidence="10 11">
    <name type="scientific">Portibacter lacus</name>
    <dbReference type="NCBI Taxonomy" id="1099794"/>
    <lineage>
        <taxon>Bacteria</taxon>
        <taxon>Pseudomonadati</taxon>
        <taxon>Bacteroidota</taxon>
        <taxon>Saprospiria</taxon>
        <taxon>Saprospirales</taxon>
        <taxon>Haliscomenobacteraceae</taxon>
        <taxon>Portibacter</taxon>
    </lineage>
</organism>
<dbReference type="SUPFAM" id="SSF50182">
    <property type="entry name" value="Sm-like ribonucleoproteins"/>
    <property type="match status" value="1"/>
</dbReference>
<protein>
    <recommendedName>
        <fullName evidence="12">Mechanosensitive ion channel protein MscS</fullName>
    </recommendedName>
</protein>
<evidence type="ECO:0000256" key="4">
    <source>
        <dbReference type="ARBA" id="ARBA00022692"/>
    </source>
</evidence>
<gene>
    <name evidence="10" type="ORF">GCM10007940_03370</name>
</gene>
<dbReference type="Pfam" id="PF00924">
    <property type="entry name" value="MS_channel_2nd"/>
    <property type="match status" value="1"/>
</dbReference>
<dbReference type="InterPro" id="IPR010920">
    <property type="entry name" value="LSM_dom_sf"/>
</dbReference>
<dbReference type="InterPro" id="IPR011014">
    <property type="entry name" value="MscS_channel_TM-2"/>
</dbReference>
<evidence type="ECO:0000259" key="9">
    <source>
        <dbReference type="Pfam" id="PF21082"/>
    </source>
</evidence>
<feature type="domain" description="Mechanosensitive ion channel MscS" evidence="8">
    <location>
        <begin position="112"/>
        <end position="175"/>
    </location>
</feature>
<keyword evidence="6 7" id="KW-0472">Membrane</keyword>
<comment type="similarity">
    <text evidence="2">Belongs to the MscS (TC 1.A.23) family.</text>
</comment>
<evidence type="ECO:0000256" key="1">
    <source>
        <dbReference type="ARBA" id="ARBA00004651"/>
    </source>
</evidence>
<feature type="domain" description="Mechanosensitive ion channel MscS C-terminal" evidence="9">
    <location>
        <begin position="184"/>
        <end position="242"/>
    </location>
</feature>
<dbReference type="RefSeq" id="WP_235292619.1">
    <property type="nucleotide sequence ID" value="NZ_BSOH01000001.1"/>
</dbReference>
<evidence type="ECO:0000256" key="7">
    <source>
        <dbReference type="SAM" id="Phobius"/>
    </source>
</evidence>
<dbReference type="PANTHER" id="PTHR30221">
    <property type="entry name" value="SMALL-CONDUCTANCE MECHANOSENSITIVE CHANNEL"/>
    <property type="match status" value="1"/>
</dbReference>
<dbReference type="PANTHER" id="PTHR30221:SF1">
    <property type="entry name" value="SMALL-CONDUCTANCE MECHANOSENSITIVE CHANNEL"/>
    <property type="match status" value="1"/>
</dbReference>
<dbReference type="EMBL" id="BSOH01000001">
    <property type="protein sequence ID" value="GLR15722.1"/>
    <property type="molecule type" value="Genomic_DNA"/>
</dbReference>
<evidence type="ECO:0000313" key="11">
    <source>
        <dbReference type="Proteomes" id="UP001156666"/>
    </source>
</evidence>
<keyword evidence="11" id="KW-1185">Reference proteome</keyword>
<comment type="caution">
    <text evidence="10">The sequence shown here is derived from an EMBL/GenBank/DDBJ whole genome shotgun (WGS) entry which is preliminary data.</text>
</comment>
<name>A0AA37SKW3_9BACT</name>
<reference evidence="10" key="2">
    <citation type="submission" date="2023-01" db="EMBL/GenBank/DDBJ databases">
        <title>Draft genome sequence of Portibacter lacus strain NBRC 108769.</title>
        <authorList>
            <person name="Sun Q."/>
            <person name="Mori K."/>
        </authorList>
    </citation>
    <scope>NUCLEOTIDE SEQUENCE</scope>
    <source>
        <strain evidence="10">NBRC 108769</strain>
    </source>
</reference>
<feature type="transmembrane region" description="Helical" evidence="7">
    <location>
        <begin position="20"/>
        <end position="42"/>
    </location>
</feature>
<dbReference type="GO" id="GO:0008381">
    <property type="term" value="F:mechanosensitive monoatomic ion channel activity"/>
    <property type="evidence" value="ECO:0007669"/>
    <property type="project" value="InterPro"/>
</dbReference>
<evidence type="ECO:0000256" key="2">
    <source>
        <dbReference type="ARBA" id="ARBA00008017"/>
    </source>
</evidence>
<dbReference type="InterPro" id="IPR023408">
    <property type="entry name" value="MscS_beta-dom_sf"/>
</dbReference>